<comment type="caution">
    <text evidence="2">The sequence shown here is derived from an EMBL/GenBank/DDBJ whole genome shotgun (WGS) entry which is preliminary data.</text>
</comment>
<dbReference type="Gene3D" id="3.10.450.50">
    <property type="match status" value="1"/>
</dbReference>
<organism evidence="2 3">
    <name type="scientific">Arthrobacter cheniae</name>
    <dbReference type="NCBI Taxonomy" id="1258888"/>
    <lineage>
        <taxon>Bacteria</taxon>
        <taxon>Bacillati</taxon>
        <taxon>Actinomycetota</taxon>
        <taxon>Actinomycetes</taxon>
        <taxon>Micrococcales</taxon>
        <taxon>Micrococcaceae</taxon>
        <taxon>Arthrobacter</taxon>
    </lineage>
</organism>
<dbReference type="NCBIfam" id="TIGR02246">
    <property type="entry name" value="SgcJ/EcaC family oxidoreductase"/>
    <property type="match status" value="1"/>
</dbReference>
<evidence type="ECO:0000313" key="3">
    <source>
        <dbReference type="Proteomes" id="UP000272560"/>
    </source>
</evidence>
<sequence>MTGQTSIDHVLAAYTAAVLDQDAEALLALYDDDVRVFDLWSEWTYEGKEAWRGAIGEWFGSLGEQKVGVGFDDVRSSVADDLASVHAIITYRELDAAGNEVGSMQNRLTWVLQRRGDGWLIVHEHTSAPIDGETSKVILRR</sequence>
<feature type="domain" description="SnoaL-like" evidence="1">
    <location>
        <begin position="7"/>
        <end position="130"/>
    </location>
</feature>
<reference evidence="2 3" key="1">
    <citation type="submission" date="2018-09" db="EMBL/GenBank/DDBJ databases">
        <title>Novel species of Arthrobacter.</title>
        <authorList>
            <person name="Liu Q."/>
            <person name="Xin Y.-H."/>
        </authorList>
    </citation>
    <scope>NUCLEOTIDE SEQUENCE [LARGE SCALE GENOMIC DNA]</scope>
    <source>
        <strain evidence="2 3">Hz2</strain>
    </source>
</reference>
<dbReference type="Proteomes" id="UP000272560">
    <property type="component" value="Unassembled WGS sequence"/>
</dbReference>
<proteinExistence type="predicted"/>
<name>A0A3A5MBC4_9MICC</name>
<dbReference type="InterPro" id="IPR032710">
    <property type="entry name" value="NTF2-like_dom_sf"/>
</dbReference>
<protein>
    <submittedName>
        <fullName evidence="2">SgcJ/EcaC family oxidoreductase</fullName>
    </submittedName>
</protein>
<dbReference type="InterPro" id="IPR011944">
    <property type="entry name" value="Steroid_delta5-4_isomerase"/>
</dbReference>
<accession>A0A3A5MBC4</accession>
<gene>
    <name evidence="2" type="ORF">D6T63_14965</name>
</gene>
<dbReference type="AlphaFoldDB" id="A0A3A5MBC4"/>
<dbReference type="EMBL" id="QZVT01000008">
    <property type="protein sequence ID" value="RJT77842.1"/>
    <property type="molecule type" value="Genomic_DNA"/>
</dbReference>
<dbReference type="Pfam" id="PF13474">
    <property type="entry name" value="SnoaL_3"/>
    <property type="match status" value="1"/>
</dbReference>
<dbReference type="InterPro" id="IPR037401">
    <property type="entry name" value="SnoaL-like"/>
</dbReference>
<evidence type="ECO:0000313" key="2">
    <source>
        <dbReference type="EMBL" id="RJT77842.1"/>
    </source>
</evidence>
<dbReference type="OrthoDB" id="9812295at2"/>
<evidence type="ECO:0000259" key="1">
    <source>
        <dbReference type="Pfam" id="PF13474"/>
    </source>
</evidence>
<keyword evidence="3" id="KW-1185">Reference proteome</keyword>
<dbReference type="SUPFAM" id="SSF54427">
    <property type="entry name" value="NTF2-like"/>
    <property type="match status" value="1"/>
</dbReference>
<dbReference type="RefSeq" id="WP_120149857.1">
    <property type="nucleotide sequence ID" value="NZ_QZVT01000008.1"/>
</dbReference>